<dbReference type="Proteomes" id="UP000324800">
    <property type="component" value="Unassembled WGS sequence"/>
</dbReference>
<accession>A0A5J4VIJ6</accession>
<protein>
    <submittedName>
        <fullName evidence="1">Uncharacterized protein</fullName>
    </submittedName>
</protein>
<sequence length="219" mass="26006">MRCFEDIFPYLIYLNAKEIRNVLDAVMGIREEKERRILEKNREKEKKRQRKDKNIKINRNNINQDIINDEQDSSDDEGLDNALKQSLWNERWNIAREGLQNLSLGQTHLFYSIQYFFSQFEAQDVGVIDQFALYIREGTKEIFKRRESQESEIARINSVNKLKYLLRGLAELIRDTFSNQMDAPIVRLIFVQIYRELGIPSLAYPHFQIIIGITDNKEV</sequence>
<comment type="caution">
    <text evidence="1">The sequence shown here is derived from an EMBL/GenBank/DDBJ whole genome shotgun (WGS) entry which is preliminary data.</text>
</comment>
<name>A0A5J4VIJ6_9EUKA</name>
<organism evidence="1 2">
    <name type="scientific">Streblomastix strix</name>
    <dbReference type="NCBI Taxonomy" id="222440"/>
    <lineage>
        <taxon>Eukaryota</taxon>
        <taxon>Metamonada</taxon>
        <taxon>Preaxostyla</taxon>
        <taxon>Oxymonadida</taxon>
        <taxon>Streblomastigidae</taxon>
        <taxon>Streblomastix</taxon>
    </lineage>
</organism>
<proteinExistence type="predicted"/>
<evidence type="ECO:0000313" key="2">
    <source>
        <dbReference type="Proteomes" id="UP000324800"/>
    </source>
</evidence>
<evidence type="ECO:0000313" key="1">
    <source>
        <dbReference type="EMBL" id="KAA6382103.1"/>
    </source>
</evidence>
<gene>
    <name evidence="1" type="ORF">EZS28_022370</name>
</gene>
<reference evidence="1 2" key="1">
    <citation type="submission" date="2019-03" db="EMBL/GenBank/DDBJ databases">
        <title>Single cell metagenomics reveals metabolic interactions within the superorganism composed of flagellate Streblomastix strix and complex community of Bacteroidetes bacteria on its surface.</title>
        <authorList>
            <person name="Treitli S.C."/>
            <person name="Kolisko M."/>
            <person name="Husnik F."/>
            <person name="Keeling P."/>
            <person name="Hampl V."/>
        </authorList>
    </citation>
    <scope>NUCLEOTIDE SEQUENCE [LARGE SCALE GENOMIC DNA]</scope>
    <source>
        <strain evidence="1">ST1C</strain>
    </source>
</reference>
<dbReference type="AlphaFoldDB" id="A0A5J4VIJ6"/>
<dbReference type="EMBL" id="SNRW01006963">
    <property type="protein sequence ID" value="KAA6382103.1"/>
    <property type="molecule type" value="Genomic_DNA"/>
</dbReference>